<protein>
    <submittedName>
        <fullName evidence="1">Uncharacterized protein</fullName>
    </submittedName>
</protein>
<proteinExistence type="predicted"/>
<organism evidence="1 2">
    <name type="scientific">Ruminococcus gauvreauii</name>
    <dbReference type="NCBI Taxonomy" id="438033"/>
    <lineage>
        <taxon>Bacteria</taxon>
        <taxon>Bacillati</taxon>
        <taxon>Bacillota</taxon>
        <taxon>Clostridia</taxon>
        <taxon>Eubacteriales</taxon>
        <taxon>Oscillospiraceae</taxon>
        <taxon>Ruminococcus</taxon>
    </lineage>
</organism>
<keyword evidence="2" id="KW-1185">Reference proteome</keyword>
<reference evidence="1" key="1">
    <citation type="journal article" date="2022" name="Cell">
        <title>Design, construction, and in vivo augmentation of a complex gut microbiome.</title>
        <authorList>
            <person name="Cheng A.G."/>
            <person name="Ho P.Y."/>
            <person name="Aranda-Diaz A."/>
            <person name="Jain S."/>
            <person name="Yu F.B."/>
            <person name="Meng X."/>
            <person name="Wang M."/>
            <person name="Iakiviak M."/>
            <person name="Nagashima K."/>
            <person name="Zhao A."/>
            <person name="Murugkar P."/>
            <person name="Patil A."/>
            <person name="Atabakhsh K."/>
            <person name="Weakley A."/>
            <person name="Yan J."/>
            <person name="Brumbaugh A.R."/>
            <person name="Higginbottom S."/>
            <person name="Dimas A."/>
            <person name="Shiver A.L."/>
            <person name="Deutschbauer A."/>
            <person name="Neff N."/>
            <person name="Sonnenburg J.L."/>
            <person name="Huang K.C."/>
            <person name="Fischbach M.A."/>
        </authorList>
    </citation>
    <scope>NUCLEOTIDE SEQUENCE</scope>
    <source>
        <strain evidence="1">DSM 19829</strain>
    </source>
</reference>
<evidence type="ECO:0000313" key="1">
    <source>
        <dbReference type="EMBL" id="UWP59900.1"/>
    </source>
</evidence>
<name>A0ABY5VJ31_9FIRM</name>
<dbReference type="RefSeq" id="WP_028528052.1">
    <property type="nucleotide sequence ID" value="NZ_CABLBR010000007.1"/>
</dbReference>
<dbReference type="EMBL" id="CP102290">
    <property type="protein sequence ID" value="UWP59900.1"/>
    <property type="molecule type" value="Genomic_DNA"/>
</dbReference>
<accession>A0ABY5VJ31</accession>
<sequence length="67" mass="7704">MTDKKMLRALPSKVILPAGQSLQFDTLNESQAAQIRRQLIQHINGRMSTYYAAHPESWKRFLDCIAD</sequence>
<gene>
    <name evidence="1" type="ORF">NQ502_02225</name>
</gene>
<dbReference type="Proteomes" id="UP001060164">
    <property type="component" value="Chromosome"/>
</dbReference>
<evidence type="ECO:0000313" key="2">
    <source>
        <dbReference type="Proteomes" id="UP001060164"/>
    </source>
</evidence>